<dbReference type="GO" id="GO:0005856">
    <property type="term" value="C:cytoskeleton"/>
    <property type="evidence" value="ECO:0007669"/>
    <property type="project" value="UniProtKB-SubCell"/>
</dbReference>
<dbReference type="FunFam" id="3.40.50.11950:FF:000002">
    <property type="entry name" value="Inositol hexakisphosphate and diphosphoinositol-pentakisphosphate kinase"/>
    <property type="match status" value="1"/>
</dbReference>
<dbReference type="GO" id="GO:0052723">
    <property type="term" value="F:inositol hexakisphosphate 1-kinase activity"/>
    <property type="evidence" value="ECO:0007669"/>
    <property type="project" value="UniProtKB-ARBA"/>
</dbReference>
<comment type="catalytic activity">
    <reaction evidence="12">
        <text>1D-myo-inositol hexakisphosphate + ATP = 1-diphospho-1D-myo-inositol 2,3,4,5,6-pentakisphosphate + ADP</text>
        <dbReference type="Rhea" id="RHEA:37459"/>
        <dbReference type="ChEBI" id="CHEBI:30616"/>
        <dbReference type="ChEBI" id="CHEBI:58130"/>
        <dbReference type="ChEBI" id="CHEBI:74946"/>
        <dbReference type="ChEBI" id="CHEBI:456216"/>
        <dbReference type="EC" id="2.7.4.24"/>
    </reaction>
    <physiologicalReaction direction="left-to-right" evidence="12">
        <dbReference type="Rhea" id="RHEA:37460"/>
    </physiologicalReaction>
</comment>
<comment type="caution">
    <text evidence="17">The sequence shown here is derived from an EMBL/GenBank/DDBJ whole genome shotgun (WGS) entry which is preliminary data.</text>
</comment>
<keyword evidence="7 14" id="KW-0547">Nucleotide-binding</keyword>
<dbReference type="SUPFAM" id="SSF53254">
    <property type="entry name" value="Phosphoglycerate mutase-like"/>
    <property type="match status" value="1"/>
</dbReference>
<comment type="similarity">
    <text evidence="2 15">Belongs to the histidine acid phosphatase family. VIP1 subfamily.</text>
</comment>
<evidence type="ECO:0000256" key="4">
    <source>
        <dbReference type="ARBA" id="ARBA00022490"/>
    </source>
</evidence>
<accession>A0AA38HIN5</accession>
<keyword evidence="6 15" id="KW-0808">Transferase</keyword>
<keyword evidence="10" id="KW-0206">Cytoskeleton</keyword>
<dbReference type="Gene3D" id="3.30.470.20">
    <property type="entry name" value="ATP-grasp fold, B domain"/>
    <property type="match status" value="1"/>
</dbReference>
<dbReference type="EC" id="2.7.4.24" evidence="3 15"/>
<evidence type="ECO:0000256" key="8">
    <source>
        <dbReference type="ARBA" id="ARBA00022777"/>
    </source>
</evidence>
<dbReference type="GO" id="GO:0033857">
    <property type="term" value="F:5-diphosphoinositol pentakisphosphate 1-kinase activity"/>
    <property type="evidence" value="ECO:0007669"/>
    <property type="project" value="TreeGrafter"/>
</dbReference>
<evidence type="ECO:0000313" key="18">
    <source>
        <dbReference type="Proteomes" id="UP001168821"/>
    </source>
</evidence>
<dbReference type="GO" id="GO:0032958">
    <property type="term" value="P:inositol phosphate biosynthetic process"/>
    <property type="evidence" value="ECO:0007669"/>
    <property type="project" value="TreeGrafter"/>
</dbReference>
<dbReference type="Gene3D" id="3.40.50.11950">
    <property type="match status" value="1"/>
</dbReference>
<evidence type="ECO:0000256" key="5">
    <source>
        <dbReference type="ARBA" id="ARBA00022553"/>
    </source>
</evidence>
<dbReference type="PANTHER" id="PTHR12750">
    <property type="entry name" value="DIPHOSPHOINOSITOL PENTAKISPHOSPHATE KINASE"/>
    <property type="match status" value="1"/>
</dbReference>
<evidence type="ECO:0000256" key="9">
    <source>
        <dbReference type="ARBA" id="ARBA00022840"/>
    </source>
</evidence>
<dbReference type="GO" id="GO:0005524">
    <property type="term" value="F:ATP binding"/>
    <property type="evidence" value="ECO:0007669"/>
    <property type="project" value="UniProtKB-UniRule"/>
</dbReference>
<comment type="catalytic activity">
    <reaction evidence="11">
        <text>5-diphospho-1D-myo-inositol 1,2,3,4,6-pentakisphosphate + ATP + H(+) = 1,5-bis(diphospho)-1D-myo-inositol 2,3,4,6-tetrakisphosphate + ADP</text>
        <dbReference type="Rhea" id="RHEA:10276"/>
        <dbReference type="ChEBI" id="CHEBI:15378"/>
        <dbReference type="ChEBI" id="CHEBI:30616"/>
        <dbReference type="ChEBI" id="CHEBI:58628"/>
        <dbReference type="ChEBI" id="CHEBI:77983"/>
        <dbReference type="ChEBI" id="CHEBI:456216"/>
        <dbReference type="EC" id="2.7.4.24"/>
    </reaction>
    <physiologicalReaction direction="left-to-right" evidence="11">
        <dbReference type="Rhea" id="RHEA:10277"/>
    </physiologicalReaction>
</comment>
<evidence type="ECO:0000256" key="13">
    <source>
        <dbReference type="ARBA" id="ARBA00071668"/>
    </source>
</evidence>
<dbReference type="InterPro" id="IPR029033">
    <property type="entry name" value="His_PPase_superfam"/>
</dbReference>
<evidence type="ECO:0000256" key="1">
    <source>
        <dbReference type="ARBA" id="ARBA00004245"/>
    </source>
</evidence>
<dbReference type="Proteomes" id="UP001168821">
    <property type="component" value="Unassembled WGS sequence"/>
</dbReference>
<dbReference type="PROSITE" id="PS50975">
    <property type="entry name" value="ATP_GRASP"/>
    <property type="match status" value="1"/>
</dbReference>
<evidence type="ECO:0000256" key="10">
    <source>
        <dbReference type="ARBA" id="ARBA00023212"/>
    </source>
</evidence>
<dbReference type="GO" id="GO:0052843">
    <property type="term" value="F:inositol-1-diphosphate-2,3,4,5,6-pentakisphosphate diphosphatase activity"/>
    <property type="evidence" value="ECO:0007669"/>
    <property type="project" value="UniProtKB-ARBA"/>
</dbReference>
<protein>
    <recommendedName>
        <fullName evidence="13 15">Inositol hexakisphosphate and diphosphoinositol-pentakisphosphate kinase</fullName>
        <ecNumber evidence="3 15">2.7.4.24</ecNumber>
    </recommendedName>
</protein>
<feature type="domain" description="ATP-grasp" evidence="16">
    <location>
        <begin position="105"/>
        <end position="318"/>
    </location>
</feature>
<evidence type="ECO:0000313" key="17">
    <source>
        <dbReference type="EMBL" id="KAJ3625392.1"/>
    </source>
</evidence>
<dbReference type="AlphaFoldDB" id="A0AA38HIN5"/>
<dbReference type="InterPro" id="IPR040557">
    <property type="entry name" value="VIP1_N"/>
</dbReference>
<evidence type="ECO:0000256" key="3">
    <source>
        <dbReference type="ARBA" id="ARBA00012893"/>
    </source>
</evidence>
<evidence type="ECO:0000256" key="11">
    <source>
        <dbReference type="ARBA" id="ARBA00033696"/>
    </source>
</evidence>
<evidence type="ECO:0000259" key="16">
    <source>
        <dbReference type="PROSITE" id="PS50975"/>
    </source>
</evidence>
<evidence type="ECO:0000256" key="12">
    <source>
        <dbReference type="ARBA" id="ARBA00034629"/>
    </source>
</evidence>
<reference evidence="17" key="1">
    <citation type="journal article" date="2023" name="G3 (Bethesda)">
        <title>Whole genome assemblies of Zophobas morio and Tenebrio molitor.</title>
        <authorList>
            <person name="Kaur S."/>
            <person name="Stinson S.A."/>
            <person name="diCenzo G.C."/>
        </authorList>
    </citation>
    <scope>NUCLEOTIDE SEQUENCE</scope>
    <source>
        <strain evidence="17">QUZm001</strain>
    </source>
</reference>
<dbReference type="InterPro" id="IPR000560">
    <property type="entry name" value="His_Pase_clade-2"/>
</dbReference>
<dbReference type="GO" id="GO:0046872">
    <property type="term" value="F:metal ion binding"/>
    <property type="evidence" value="ECO:0007669"/>
    <property type="project" value="InterPro"/>
</dbReference>
<keyword evidence="8 15" id="KW-0418">Kinase</keyword>
<keyword evidence="9 14" id="KW-0067">ATP-binding</keyword>
<dbReference type="GO" id="GO:0005829">
    <property type="term" value="C:cytosol"/>
    <property type="evidence" value="ECO:0007669"/>
    <property type="project" value="UniProtKB-SubCell"/>
</dbReference>
<keyword evidence="4 15" id="KW-0963">Cytoplasm</keyword>
<dbReference type="GO" id="GO:0016791">
    <property type="term" value="F:phosphatase activity"/>
    <property type="evidence" value="ECO:0007669"/>
    <property type="project" value="UniProtKB-ARBA"/>
</dbReference>
<dbReference type="PANTHER" id="PTHR12750:SF9">
    <property type="entry name" value="INOSITOL HEXAKISPHOSPHATE AND DIPHOSPHOINOSITOL-PENTAKISPHOSPHATE KINASE"/>
    <property type="match status" value="1"/>
</dbReference>
<dbReference type="InterPro" id="IPR011761">
    <property type="entry name" value="ATP-grasp"/>
</dbReference>
<dbReference type="SUPFAM" id="SSF56059">
    <property type="entry name" value="Glutathione synthetase ATP-binding domain-like"/>
    <property type="match status" value="1"/>
</dbReference>
<evidence type="ECO:0000256" key="2">
    <source>
        <dbReference type="ARBA" id="ARBA00005609"/>
    </source>
</evidence>
<evidence type="ECO:0000256" key="6">
    <source>
        <dbReference type="ARBA" id="ARBA00022679"/>
    </source>
</evidence>
<evidence type="ECO:0000256" key="15">
    <source>
        <dbReference type="RuleBase" id="RU365032"/>
    </source>
</evidence>
<sequence>MYIDRTPEARVKLGICAMDKKVNSKAMNEVIKRLIASEDFDIIVFGDSCIIDRPPEEWPICEALISFTSGGFPLDKAIQYVNLRKPFLINDLEAQKILFDRTKVYEVLKKAGVPIPRFAVVWRERGKPLSATLEEDDAVIINGERFNKPFVEKPVDAEDHYICIYYPRSAGGGCTQLFRKVGNKSSEFFPTRTTIRKDRSYLYEEFLATEGTDVKVYSCGENYAHAEARKSPAVDGRVQRDGEGKEIRYPVMLTKQEKWISQQVNRAFKQGVCGFDLLRANGESFVCDVNGWSFVKGNQKYYDDASHILRETILRRFAPIRFTCRLCRLLKSGEPSCVSEEDMQKLEDDLPEDHKELRCVIGSSLPLPSQSLVTHDWRTGVFRHGDRTPKQKLKMVVRSELFLSLFDGKDPRKELKMKSASELQRSSAIKGAPIEYKSFLLFGRLLNIARELLSGSGEGESDFEDRMDKLMQVKFILERGSHFGGIYRKIQLKPLKWTRNSFYGKEMEARQGKVREALLILKWGGELTDLGCQQAQDLSERLRSELYPGESDGLLRLHSTFRHNLKIFCSEEGRVQLTAAAFTKGFLQLEGNLTPILVNLCRKDAGLLDDVSDASRDLDSVKVRLRKILSRDEDLRGHLETAVPTCAESLVNAINELGNPIHTFEQLYGLLQLVTSQLKSTEAHADPSDTIFHGETITQLLRRWEKLERDFYNKRKKKFDISKIPDIHDCAKYDLLHNHAKLHLDKLPGTSLYRLCGFVADYIVPQEYGITREEKLAIGTKGPNETLYPLKFHDGIRSSQRMVRTRFYFTSESHIHSLVNVFRYTEFDKNHDHIFDEKSQKYLESVKEINFLSQFIFLLYEHYSVPEGDPDRYSVELSFSPGVNFEGIE</sequence>
<keyword evidence="5" id="KW-0597">Phosphoprotein</keyword>
<dbReference type="GO" id="GO:0006020">
    <property type="term" value="P:inositol metabolic process"/>
    <property type="evidence" value="ECO:0007669"/>
    <property type="project" value="TreeGrafter"/>
</dbReference>
<organism evidence="17 18">
    <name type="scientific">Zophobas morio</name>
    <dbReference type="NCBI Taxonomy" id="2755281"/>
    <lineage>
        <taxon>Eukaryota</taxon>
        <taxon>Metazoa</taxon>
        <taxon>Ecdysozoa</taxon>
        <taxon>Arthropoda</taxon>
        <taxon>Hexapoda</taxon>
        <taxon>Insecta</taxon>
        <taxon>Pterygota</taxon>
        <taxon>Neoptera</taxon>
        <taxon>Endopterygota</taxon>
        <taxon>Coleoptera</taxon>
        <taxon>Polyphaga</taxon>
        <taxon>Cucujiformia</taxon>
        <taxon>Tenebrionidae</taxon>
        <taxon>Zophobas</taxon>
    </lineage>
</organism>
<gene>
    <name evidence="17" type="ORF">Zmor_004241</name>
</gene>
<comment type="subcellular location">
    <subcellularLocation>
        <location evidence="1">Cytoplasm</location>
        <location evidence="1">Cytoskeleton</location>
    </subcellularLocation>
    <subcellularLocation>
        <location evidence="15">Cytoplasm</location>
        <location evidence="15">Cytosol</location>
    </subcellularLocation>
</comment>
<dbReference type="Pfam" id="PF00328">
    <property type="entry name" value="His_Phos_2"/>
    <property type="match status" value="1"/>
</dbReference>
<name>A0AA38HIN5_9CUCU</name>
<evidence type="ECO:0000256" key="14">
    <source>
        <dbReference type="PROSITE-ProRule" id="PRU00409"/>
    </source>
</evidence>
<dbReference type="EMBL" id="JALNTZ010001383">
    <property type="protein sequence ID" value="KAJ3625392.1"/>
    <property type="molecule type" value="Genomic_DNA"/>
</dbReference>
<proteinExistence type="inferred from homology"/>
<dbReference type="Pfam" id="PF18086">
    <property type="entry name" value="PPIP5K2_N"/>
    <property type="match status" value="1"/>
</dbReference>
<keyword evidence="18" id="KW-1185">Reference proteome</keyword>
<dbReference type="Gene3D" id="3.40.50.1240">
    <property type="entry name" value="Phosphoglycerate mutase-like"/>
    <property type="match status" value="1"/>
</dbReference>
<evidence type="ECO:0000256" key="7">
    <source>
        <dbReference type="ARBA" id="ARBA00022741"/>
    </source>
</evidence>
<dbReference type="FunFam" id="3.30.470.20:FF:000036">
    <property type="entry name" value="Inositol hexakisphosphate and diphosphoinositol-pentakisphosphate kinase"/>
    <property type="match status" value="1"/>
</dbReference>
<comment type="function">
    <text evidence="15">Bifunctional inositol kinase that acts in concert with the IP6K kinases to synthesize the diphosphate group-containing inositol pyrophosphates diphosphoinositol pentakisphosphate, PP-InsP5, and bis-diphosphoinositol tetrakisphosphate, (PP)2-InsP4. PP-InsP5 and (PP)2-InsP4, also respectively called InsP7 and InsP8, may regulate a variety of cellular processes, including apoptosis, vesicle trafficking, cytoskeletal dynamics, and exocytosis. Phosphorylates inositol hexakisphosphate (InsP6).</text>
</comment>
<dbReference type="InterPro" id="IPR037446">
    <property type="entry name" value="His_Pase_VIP1"/>
</dbReference>